<dbReference type="EMBL" id="SZOM01000394">
    <property type="protein sequence ID" value="TKH09031.1"/>
    <property type="molecule type" value="Genomic_DNA"/>
</dbReference>
<protein>
    <submittedName>
        <fullName evidence="2">Chromosome partitioning protein ParA</fullName>
    </submittedName>
</protein>
<feature type="domain" description="AAA" evidence="1">
    <location>
        <begin position="5"/>
        <end position="169"/>
    </location>
</feature>
<sequence length="308" mass="35656">MKKGHVIINAQQKGGVGKTTDSCMESIVASLVFNKKVLFIDTDLQGNGTTFLAKSFKIEEMQKTLMKCLEDGNLSDGIIKLHENLDMIPCGYDMRKYTDFLIENFKTTEDRTFYFAKLLDKIKYDYDYIFIDIPPSTDLKVDNAMVACDFVIVVQETQQFSYEGSQRLIFDYLQTLVDDFGDLVKMNVVGILPVLLQKKRSLHNEIVKNTIETFGEENVFSTIINNHARLEWYPRIGFQFEDHHDKRMLALFCDVFCELEERIHLFETTEDIADYKYTPKYFVDNKLTKLGKGIDIGEIIKERATQNS</sequence>
<proteinExistence type="predicted"/>
<dbReference type="InterPro" id="IPR025669">
    <property type="entry name" value="AAA_dom"/>
</dbReference>
<dbReference type="NCBIfam" id="NF041283">
    <property type="entry name" value="PrgP"/>
    <property type="match status" value="1"/>
</dbReference>
<dbReference type="RefSeq" id="WP_137053835.1">
    <property type="nucleotide sequence ID" value="NZ_SZOM01000394.1"/>
</dbReference>
<evidence type="ECO:0000313" key="3">
    <source>
        <dbReference type="Proteomes" id="UP000306037"/>
    </source>
</evidence>
<dbReference type="Proteomes" id="UP000306037">
    <property type="component" value="Unassembled WGS sequence"/>
</dbReference>
<dbReference type="SUPFAM" id="SSF52540">
    <property type="entry name" value="P-loop containing nucleoside triphosphate hydrolases"/>
    <property type="match status" value="1"/>
</dbReference>
<dbReference type="PANTHER" id="PTHR13696:SF98">
    <property type="entry name" value="PLASMID PARTITION PROTEIN A"/>
    <property type="match status" value="1"/>
</dbReference>
<dbReference type="InterPro" id="IPR027417">
    <property type="entry name" value="P-loop_NTPase"/>
</dbReference>
<name>A0A4V6X1N6_9BACI</name>
<evidence type="ECO:0000313" key="2">
    <source>
        <dbReference type="EMBL" id="TKH09031.1"/>
    </source>
</evidence>
<dbReference type="PANTHER" id="PTHR13696">
    <property type="entry name" value="P-LOOP CONTAINING NUCLEOSIDE TRIPHOSPHATE HYDROLASE"/>
    <property type="match status" value="1"/>
</dbReference>
<gene>
    <name evidence="2" type="ORF">FC694_28605</name>
</gene>
<dbReference type="Pfam" id="PF13614">
    <property type="entry name" value="AAA_31"/>
    <property type="match status" value="1"/>
</dbReference>
<accession>A0A4V6X1N6</accession>
<dbReference type="AlphaFoldDB" id="A0A4V6X1N6"/>
<reference evidence="2 3" key="1">
    <citation type="journal article" date="2019" name="Environ. Microbiol.">
        <title>An active ?-lactamase is a part of an orchestrated cell wall stress resistance network of Bacillus subtilis and related rhizosphere species.</title>
        <authorList>
            <person name="Bucher T."/>
            <person name="Keren-Paz A."/>
            <person name="Hausser J."/>
            <person name="Olender T."/>
            <person name="Cytryn E."/>
            <person name="Kolodkin-Gal I."/>
        </authorList>
    </citation>
    <scope>NUCLEOTIDE SEQUENCE [LARGE SCALE GENOMIC DNA]</scope>
    <source>
        <strain evidence="2 3">I71</strain>
    </source>
</reference>
<dbReference type="CDD" id="cd02042">
    <property type="entry name" value="ParAB_family"/>
    <property type="match status" value="1"/>
</dbReference>
<comment type="caution">
    <text evidence="2">The sequence shown here is derived from an EMBL/GenBank/DDBJ whole genome shotgun (WGS) entry which is preliminary data.</text>
</comment>
<dbReference type="InterPro" id="IPR050678">
    <property type="entry name" value="DNA_Partitioning_ATPase"/>
</dbReference>
<evidence type="ECO:0000259" key="1">
    <source>
        <dbReference type="Pfam" id="PF13614"/>
    </source>
</evidence>
<organism evidence="2 3">
    <name type="scientific">Bacillus wiedmannii</name>
    <dbReference type="NCBI Taxonomy" id="1890302"/>
    <lineage>
        <taxon>Bacteria</taxon>
        <taxon>Bacillati</taxon>
        <taxon>Bacillota</taxon>
        <taxon>Bacilli</taxon>
        <taxon>Bacillales</taxon>
        <taxon>Bacillaceae</taxon>
        <taxon>Bacillus</taxon>
        <taxon>Bacillus cereus group</taxon>
    </lineage>
</organism>
<dbReference type="Gene3D" id="3.40.50.300">
    <property type="entry name" value="P-loop containing nucleotide triphosphate hydrolases"/>
    <property type="match status" value="1"/>
</dbReference>